<accession>A0A6C1CC35</accession>
<dbReference type="PROSITE" id="PS00333">
    <property type="entry name" value="DNA_LIGASE_A2"/>
    <property type="match status" value="1"/>
</dbReference>
<evidence type="ECO:0000256" key="3">
    <source>
        <dbReference type="ARBA" id="ARBA00022598"/>
    </source>
</evidence>
<evidence type="ECO:0000313" key="6">
    <source>
        <dbReference type="Proteomes" id="UP000298111"/>
    </source>
</evidence>
<dbReference type="CDD" id="cd07906">
    <property type="entry name" value="Adenylation_DNA_ligase_LigD_LigC"/>
    <property type="match status" value="1"/>
</dbReference>
<dbReference type="InterPro" id="IPR012309">
    <property type="entry name" value="DNA_ligase_ATP-dep_C"/>
</dbReference>
<protein>
    <recommendedName>
        <fullName evidence="2">DNA ligase (ATP)</fullName>
        <ecNumber evidence="2">6.5.1.1</ecNumber>
    </recommendedName>
</protein>
<dbReference type="InterPro" id="IPR050191">
    <property type="entry name" value="ATP-dep_DNA_ligase"/>
</dbReference>
<dbReference type="GO" id="GO:0005524">
    <property type="term" value="F:ATP binding"/>
    <property type="evidence" value="ECO:0007669"/>
    <property type="project" value="InterPro"/>
</dbReference>
<dbReference type="PANTHER" id="PTHR45674">
    <property type="entry name" value="DNA LIGASE 1/3 FAMILY MEMBER"/>
    <property type="match status" value="1"/>
</dbReference>
<proteinExistence type="inferred from homology"/>
<dbReference type="InterPro" id="IPR014146">
    <property type="entry name" value="LigD_ligase_dom"/>
</dbReference>
<dbReference type="GO" id="GO:0003910">
    <property type="term" value="F:DNA ligase (ATP) activity"/>
    <property type="evidence" value="ECO:0007669"/>
    <property type="project" value="UniProtKB-EC"/>
</dbReference>
<dbReference type="InterPro" id="IPR012310">
    <property type="entry name" value="DNA_ligase_ATP-dep_cent"/>
</dbReference>
<dbReference type="SUPFAM" id="SSF50249">
    <property type="entry name" value="Nucleic acid-binding proteins"/>
    <property type="match status" value="1"/>
</dbReference>
<dbReference type="SUPFAM" id="SSF56091">
    <property type="entry name" value="DNA ligase/mRNA capping enzyme, catalytic domain"/>
    <property type="match status" value="1"/>
</dbReference>
<dbReference type="Gene3D" id="2.40.50.140">
    <property type="entry name" value="Nucleic acid-binding proteins"/>
    <property type="match status" value="1"/>
</dbReference>
<dbReference type="Proteomes" id="UP000298111">
    <property type="component" value="Unassembled WGS sequence"/>
</dbReference>
<comment type="similarity">
    <text evidence="1">Belongs to the ATP-dependent DNA ligase family.</text>
</comment>
<dbReference type="EC" id="6.5.1.1" evidence="2"/>
<dbReference type="InterPro" id="IPR012340">
    <property type="entry name" value="NA-bd_OB-fold"/>
</dbReference>
<name>A0A6C1CC35_9ACTN</name>
<keyword evidence="3 5" id="KW-0436">Ligase</keyword>
<dbReference type="PROSITE" id="PS50160">
    <property type="entry name" value="DNA_LIGASE_A3"/>
    <property type="match status" value="1"/>
</dbReference>
<dbReference type="Gene3D" id="3.30.470.30">
    <property type="entry name" value="DNA ligase/mRNA capping enzyme"/>
    <property type="match status" value="1"/>
</dbReference>
<comment type="caution">
    <text evidence="5">The sequence shown here is derived from an EMBL/GenBank/DDBJ whole genome shotgun (WGS) entry which is preliminary data.</text>
</comment>
<comment type="catalytic activity">
    <reaction evidence="4">
        <text>ATP + (deoxyribonucleotide)n-3'-hydroxyl + 5'-phospho-(deoxyribonucleotide)m = (deoxyribonucleotide)n+m + AMP + diphosphate.</text>
        <dbReference type="EC" id="6.5.1.1"/>
    </reaction>
</comment>
<dbReference type="PANTHER" id="PTHR45674:SF4">
    <property type="entry name" value="DNA LIGASE 1"/>
    <property type="match status" value="1"/>
</dbReference>
<dbReference type="GO" id="GO:0006281">
    <property type="term" value="P:DNA repair"/>
    <property type="evidence" value="ECO:0007669"/>
    <property type="project" value="InterPro"/>
</dbReference>
<dbReference type="EMBL" id="RCIY01000040">
    <property type="protein sequence ID" value="TGG86538.1"/>
    <property type="molecule type" value="Genomic_DNA"/>
</dbReference>
<dbReference type="Pfam" id="PF04679">
    <property type="entry name" value="DNA_ligase_A_C"/>
    <property type="match status" value="1"/>
</dbReference>
<dbReference type="Gene3D" id="3.30.1490.70">
    <property type="match status" value="1"/>
</dbReference>
<evidence type="ECO:0000313" key="5">
    <source>
        <dbReference type="EMBL" id="TGG86538.1"/>
    </source>
</evidence>
<dbReference type="InterPro" id="IPR016059">
    <property type="entry name" value="DNA_ligase_ATP-dep_CS"/>
</dbReference>
<evidence type="ECO:0000256" key="4">
    <source>
        <dbReference type="ARBA" id="ARBA00034003"/>
    </source>
</evidence>
<gene>
    <name evidence="5" type="ORF">D8771_06205</name>
</gene>
<dbReference type="Pfam" id="PF01068">
    <property type="entry name" value="DNA_ligase_A_M"/>
    <property type="match status" value="1"/>
</dbReference>
<dbReference type="AlphaFoldDB" id="A0A6C1CC35"/>
<evidence type="ECO:0000256" key="2">
    <source>
        <dbReference type="ARBA" id="ARBA00012727"/>
    </source>
</evidence>
<dbReference type="GO" id="GO:0006310">
    <property type="term" value="P:DNA recombination"/>
    <property type="evidence" value="ECO:0007669"/>
    <property type="project" value="InterPro"/>
</dbReference>
<sequence>MSDLLASLPEDQRALLRPAPPGAVLAERPMRAELSDRRDFPAGGWLFERKLDGVRTLAVREEGTTRLLSRTGRRVEATYPEIADALAAQPGTDFTVDGEIVAFADGRTDFSRLQQRMQLSTERQARASGVAVTYYVFDLLRLDGADLTRLPLRTRKSLLRRALDFHAPLRFTTHRNEGGQHRLDEACARGWEGLIAKRADGRYQHRRSPDWLKLKCAGGQEFVIGGFTEPAGSRVGFGALLLGHYDRPGGGALRYAGKVGTGYDRATLLALRRGLDQLEQRRSPFADPVRERGAHWVEPRLVAQIGFTEWTRDGMLRHPRFLGLRDDKKPQEVVRETPRERR</sequence>
<reference evidence="5 6" key="1">
    <citation type="submission" date="2018-10" db="EMBL/GenBank/DDBJ databases">
        <title>Isolation of pseudouridimycin from Streptomyces albus DSM 40763.</title>
        <authorList>
            <person name="Rosenqvist P."/>
            <person name="Metsae-Ketelae M."/>
            <person name="Virta P."/>
        </authorList>
    </citation>
    <scope>NUCLEOTIDE SEQUENCE [LARGE SCALE GENOMIC DNA]</scope>
    <source>
        <strain evidence="5 6">DSM 40763</strain>
    </source>
</reference>
<dbReference type="CDD" id="cd07971">
    <property type="entry name" value="OBF_DNA_ligase_LigD"/>
    <property type="match status" value="1"/>
</dbReference>
<dbReference type="NCBIfam" id="TIGR02779">
    <property type="entry name" value="NHEJ_ligase_lig"/>
    <property type="match status" value="1"/>
</dbReference>
<evidence type="ECO:0000256" key="1">
    <source>
        <dbReference type="ARBA" id="ARBA00007572"/>
    </source>
</evidence>
<organism evidence="5 6">
    <name type="scientific">Streptomyces albus</name>
    <dbReference type="NCBI Taxonomy" id="1888"/>
    <lineage>
        <taxon>Bacteria</taxon>
        <taxon>Bacillati</taxon>
        <taxon>Actinomycetota</taxon>
        <taxon>Actinomycetes</taxon>
        <taxon>Kitasatosporales</taxon>
        <taxon>Streptomycetaceae</taxon>
        <taxon>Streptomyces</taxon>
    </lineage>
</organism>